<evidence type="ECO:0000313" key="3">
    <source>
        <dbReference type="Proteomes" id="UP000266091"/>
    </source>
</evidence>
<keyword evidence="3" id="KW-1185">Reference proteome</keyword>
<keyword evidence="1" id="KW-0472">Membrane</keyword>
<proteinExistence type="predicted"/>
<evidence type="ECO:0000256" key="1">
    <source>
        <dbReference type="SAM" id="Phobius"/>
    </source>
</evidence>
<name>A0A388S9R1_9BURK</name>
<dbReference type="PROSITE" id="PS51257">
    <property type="entry name" value="PROKAR_LIPOPROTEIN"/>
    <property type="match status" value="1"/>
</dbReference>
<keyword evidence="1" id="KW-1133">Transmembrane helix</keyword>
<dbReference type="Proteomes" id="UP000266091">
    <property type="component" value="Unassembled WGS sequence"/>
</dbReference>
<dbReference type="EMBL" id="BGZJ01000001">
    <property type="protein sequence ID" value="GBO92997.1"/>
    <property type="molecule type" value="Genomic_DNA"/>
</dbReference>
<evidence type="ECO:0008006" key="4">
    <source>
        <dbReference type="Google" id="ProtNLM"/>
    </source>
</evidence>
<protein>
    <recommendedName>
        <fullName evidence="4">Lipoprotein</fullName>
    </recommendedName>
</protein>
<feature type="transmembrane region" description="Helical" evidence="1">
    <location>
        <begin position="63"/>
        <end position="83"/>
    </location>
</feature>
<accession>A0A388S9R1</accession>
<comment type="caution">
    <text evidence="2">The sequence shown here is derived from an EMBL/GenBank/DDBJ whole genome shotgun (WGS) entry which is preliminary data.</text>
</comment>
<feature type="transmembrane region" description="Helical" evidence="1">
    <location>
        <begin position="33"/>
        <end position="51"/>
    </location>
</feature>
<sequence>MTLSYKLILTLFSAAFAASLIACFFRFPATAGGIEGVAVWLLYLLYMVIAVARQANRLIIRTLLVLMTANVALAAVLLIYLALRPAANPCPLVLGPLGLLTLAADFTFHICLYKFFSFHEALRNGKREI</sequence>
<feature type="transmembrane region" description="Helical" evidence="1">
    <location>
        <begin position="95"/>
        <end position="116"/>
    </location>
</feature>
<gene>
    <name evidence="2" type="ORF">MESMUL_03510</name>
</gene>
<evidence type="ECO:0000313" key="2">
    <source>
        <dbReference type="EMBL" id="GBO92997.1"/>
    </source>
</evidence>
<reference evidence="2 3" key="1">
    <citation type="journal article" date="2018" name="Int. J. Syst. Evol. Microbiol.">
        <title>Mesosutterella multiformis gen. nov., sp. nov., a member of the family Sutterellaceae and Sutterella megalosphaeroides sp. nov., isolated from human faeces.</title>
        <authorList>
            <person name="Sakamoto M."/>
            <person name="Ikeyama N."/>
            <person name="Kunihiro T."/>
            <person name="Iino T."/>
            <person name="Yuki M."/>
            <person name="Ohkuma M."/>
        </authorList>
    </citation>
    <scope>NUCLEOTIDE SEQUENCE [LARGE SCALE GENOMIC DNA]</scope>
    <source>
        <strain evidence="2 3">4NBBH2</strain>
    </source>
</reference>
<keyword evidence="1" id="KW-0812">Transmembrane</keyword>
<organism evidence="2 3">
    <name type="scientific">Mesosutterella multiformis</name>
    <dbReference type="NCBI Taxonomy" id="2259133"/>
    <lineage>
        <taxon>Bacteria</taxon>
        <taxon>Pseudomonadati</taxon>
        <taxon>Pseudomonadota</taxon>
        <taxon>Betaproteobacteria</taxon>
        <taxon>Burkholderiales</taxon>
        <taxon>Sutterellaceae</taxon>
        <taxon>Mesosutterella</taxon>
    </lineage>
</organism>
<accession>A0A401LL40</accession>
<feature type="transmembrane region" description="Helical" evidence="1">
    <location>
        <begin position="7"/>
        <end position="27"/>
    </location>
</feature>
<dbReference type="AlphaFoldDB" id="A0A388S9R1"/>